<evidence type="ECO:0000313" key="2">
    <source>
        <dbReference type="Proteomes" id="UP001203036"/>
    </source>
</evidence>
<protein>
    <submittedName>
        <fullName evidence="1">TRAP transporter small permease</fullName>
    </submittedName>
</protein>
<reference evidence="1" key="1">
    <citation type="submission" date="2022-06" db="EMBL/GenBank/DDBJ databases">
        <title>Lutimaribacter sp. EGI FJ00013, a novel bacterium isolated from a salt lake sediment enrichment.</title>
        <authorList>
            <person name="Gao L."/>
            <person name="Fang B.-Z."/>
            <person name="Li W.-J."/>
        </authorList>
    </citation>
    <scope>NUCLEOTIDE SEQUENCE</scope>
    <source>
        <strain evidence="1">EGI FJ00013</strain>
    </source>
</reference>
<gene>
    <name evidence="1" type="ORF">M8744_09025</name>
</gene>
<proteinExistence type="predicted"/>
<comment type="caution">
    <text evidence="1">The sequence shown here is derived from an EMBL/GenBank/DDBJ whole genome shotgun (WGS) entry which is preliminary data.</text>
</comment>
<organism evidence="1 2">
    <name type="scientific">Lutimaribacter degradans</name>
    <dbReference type="NCBI Taxonomy" id="2945989"/>
    <lineage>
        <taxon>Bacteria</taxon>
        <taxon>Pseudomonadati</taxon>
        <taxon>Pseudomonadota</taxon>
        <taxon>Alphaproteobacteria</taxon>
        <taxon>Rhodobacterales</taxon>
        <taxon>Roseobacteraceae</taxon>
        <taxon>Lutimaribacter</taxon>
    </lineage>
</organism>
<name>A0ACC5ZVS3_9RHOB</name>
<dbReference type="Proteomes" id="UP001203036">
    <property type="component" value="Unassembled WGS sequence"/>
</dbReference>
<accession>A0ACC5ZVS3</accession>
<sequence length="198" mass="21960">MTDHPSFGDRAFVRTRSVLLTLTTWIALLAGALMLGLALMSVVSILGRWFAGPFGGPEGVPWLGAIRGDYEIMEMGAAIAIFGFLPYCQMRYTHVTIDLFIYRAGVRTHAFLSLLAAVLFALVLGLLCWRTFVGMQEMITYSEVTMMRRLPLWWAYAAGTVVLGLTTLVALFTAWDSWRGLMQGFDPAARESSAEFDT</sequence>
<keyword evidence="2" id="KW-1185">Reference proteome</keyword>
<dbReference type="EMBL" id="JAMQGO010000004">
    <property type="protein sequence ID" value="MCM2562288.1"/>
    <property type="molecule type" value="Genomic_DNA"/>
</dbReference>
<evidence type="ECO:0000313" key="1">
    <source>
        <dbReference type="EMBL" id="MCM2562288.1"/>
    </source>
</evidence>